<evidence type="ECO:0000313" key="1">
    <source>
        <dbReference type="EMBL" id="WUV45770.1"/>
    </source>
</evidence>
<proteinExistence type="predicted"/>
<name>A0ABZ1YV06_9NOCA</name>
<organism evidence="1 2">
    <name type="scientific">Nocardia vinacea</name>
    <dbReference type="NCBI Taxonomy" id="96468"/>
    <lineage>
        <taxon>Bacteria</taxon>
        <taxon>Bacillati</taxon>
        <taxon>Actinomycetota</taxon>
        <taxon>Actinomycetes</taxon>
        <taxon>Mycobacteriales</taxon>
        <taxon>Nocardiaceae</taxon>
        <taxon>Nocardia</taxon>
    </lineage>
</organism>
<sequence>MPKFTFTGIGGSMTRFSGGVKSSSHDSNTCATISYRSFAWERLDMVSIGDHVLLVAGGVSVFTVIEIDGDHAIVESTQVDSPGRYLFRVPVAELVAAVSDSGGGD</sequence>
<reference evidence="1" key="1">
    <citation type="submission" date="2022-10" db="EMBL/GenBank/DDBJ databases">
        <title>The complete genomes of actinobacterial strains from the NBC collection.</title>
        <authorList>
            <person name="Joergensen T.S."/>
            <person name="Alvarez Arevalo M."/>
            <person name="Sterndorff E.B."/>
            <person name="Faurdal D."/>
            <person name="Vuksanovic O."/>
            <person name="Mourched A.-S."/>
            <person name="Charusanti P."/>
            <person name="Shaw S."/>
            <person name="Blin K."/>
            <person name="Weber T."/>
        </authorList>
    </citation>
    <scope>NUCLEOTIDE SEQUENCE</scope>
    <source>
        <strain evidence="1">NBC_01482</strain>
    </source>
</reference>
<dbReference type="EMBL" id="CP109441">
    <property type="protein sequence ID" value="WUV45770.1"/>
    <property type="molecule type" value="Genomic_DNA"/>
</dbReference>
<accession>A0ABZ1YV06</accession>
<dbReference type="RefSeq" id="WP_327098974.1">
    <property type="nucleotide sequence ID" value="NZ_CP109149.1"/>
</dbReference>
<dbReference type="Proteomes" id="UP001432062">
    <property type="component" value="Chromosome"/>
</dbReference>
<keyword evidence="2" id="KW-1185">Reference proteome</keyword>
<gene>
    <name evidence="1" type="ORF">OG563_42940</name>
</gene>
<protein>
    <submittedName>
        <fullName evidence="1">Uncharacterized protein</fullName>
    </submittedName>
</protein>
<evidence type="ECO:0000313" key="2">
    <source>
        <dbReference type="Proteomes" id="UP001432062"/>
    </source>
</evidence>